<dbReference type="PROSITE" id="PS51352">
    <property type="entry name" value="THIOREDOXIN_2"/>
    <property type="match status" value="1"/>
</dbReference>
<name>A0A9X3TX22_9PROT</name>
<dbReference type="PANTHER" id="PTHR13887">
    <property type="entry name" value="GLUTATHIONE S-TRANSFERASE KAPPA"/>
    <property type="match status" value="1"/>
</dbReference>
<dbReference type="InterPro" id="IPR001853">
    <property type="entry name" value="DSBA-like_thioredoxin_dom"/>
</dbReference>
<protein>
    <submittedName>
        <fullName evidence="6">DsbA family protein</fullName>
    </submittedName>
</protein>
<evidence type="ECO:0000256" key="4">
    <source>
        <dbReference type="ARBA" id="ARBA00023284"/>
    </source>
</evidence>
<feature type="domain" description="Thioredoxin" evidence="5">
    <location>
        <begin position="11"/>
        <end position="233"/>
    </location>
</feature>
<dbReference type="AlphaFoldDB" id="A0A9X3TX22"/>
<dbReference type="Pfam" id="PF18312">
    <property type="entry name" value="ScsC_N"/>
    <property type="match status" value="1"/>
</dbReference>
<keyword evidence="1" id="KW-0732">Signal</keyword>
<dbReference type="Proteomes" id="UP001141619">
    <property type="component" value="Unassembled WGS sequence"/>
</dbReference>
<gene>
    <name evidence="6" type="ORF">NYP16_06165</name>
</gene>
<dbReference type="SUPFAM" id="SSF52833">
    <property type="entry name" value="Thioredoxin-like"/>
    <property type="match status" value="1"/>
</dbReference>
<evidence type="ECO:0000313" key="6">
    <source>
        <dbReference type="EMBL" id="MDA5193536.1"/>
    </source>
</evidence>
<keyword evidence="7" id="KW-1185">Reference proteome</keyword>
<evidence type="ECO:0000256" key="1">
    <source>
        <dbReference type="ARBA" id="ARBA00022729"/>
    </source>
</evidence>
<dbReference type="InterPro" id="IPR013766">
    <property type="entry name" value="Thioredoxin_domain"/>
</dbReference>
<dbReference type="Gene3D" id="3.40.30.10">
    <property type="entry name" value="Glutaredoxin"/>
    <property type="match status" value="1"/>
</dbReference>
<comment type="caution">
    <text evidence="6">The sequence shown here is derived from an EMBL/GenBank/DDBJ whole genome shotgun (WGS) entry which is preliminary data.</text>
</comment>
<reference evidence="6" key="2">
    <citation type="journal article" date="2023" name="Syst. Appl. Microbiol.">
        <title>Govania unica gen. nov., sp. nov., a rare biosphere bacterium that represents a novel family in the class Alphaproteobacteria.</title>
        <authorList>
            <person name="Vandamme P."/>
            <person name="Peeters C."/>
            <person name="Hettiarachchi A."/>
            <person name="Cnockaert M."/>
            <person name="Carlier A."/>
        </authorList>
    </citation>
    <scope>NUCLEOTIDE SEQUENCE</scope>
    <source>
        <strain evidence="6">LMG 31809</strain>
    </source>
</reference>
<reference evidence="6" key="1">
    <citation type="submission" date="2022-08" db="EMBL/GenBank/DDBJ databases">
        <authorList>
            <person name="Vandamme P."/>
            <person name="Hettiarachchi A."/>
            <person name="Peeters C."/>
            <person name="Cnockaert M."/>
            <person name="Carlier A."/>
        </authorList>
    </citation>
    <scope>NUCLEOTIDE SEQUENCE</scope>
    <source>
        <strain evidence="6">LMG 31809</strain>
    </source>
</reference>
<keyword evidence="3" id="KW-1015">Disulfide bond</keyword>
<evidence type="ECO:0000256" key="3">
    <source>
        <dbReference type="ARBA" id="ARBA00023157"/>
    </source>
</evidence>
<proteinExistence type="predicted"/>
<dbReference type="GO" id="GO:0015036">
    <property type="term" value="F:disulfide oxidoreductase activity"/>
    <property type="evidence" value="ECO:0007669"/>
    <property type="project" value="UniProtKB-ARBA"/>
</dbReference>
<dbReference type="PROSITE" id="PS00194">
    <property type="entry name" value="THIOREDOXIN_1"/>
    <property type="match status" value="1"/>
</dbReference>
<accession>A0A9X3TX22</accession>
<dbReference type="EMBL" id="JANWOI010000002">
    <property type="protein sequence ID" value="MDA5193536.1"/>
    <property type="molecule type" value="Genomic_DNA"/>
</dbReference>
<evidence type="ECO:0000259" key="5">
    <source>
        <dbReference type="PROSITE" id="PS51352"/>
    </source>
</evidence>
<dbReference type="CDD" id="cd03023">
    <property type="entry name" value="DsbA_Com1_like"/>
    <property type="match status" value="1"/>
</dbReference>
<organism evidence="6 7">
    <name type="scientific">Govanella unica</name>
    <dbReference type="NCBI Taxonomy" id="2975056"/>
    <lineage>
        <taxon>Bacteria</taxon>
        <taxon>Pseudomonadati</taxon>
        <taxon>Pseudomonadota</taxon>
        <taxon>Alphaproteobacteria</taxon>
        <taxon>Emcibacterales</taxon>
        <taxon>Govanellaceae</taxon>
        <taxon>Govanella</taxon>
    </lineage>
</organism>
<sequence length="238" mass="25737">MSFVMAAVASPLMAQQAPAFNPAQQKAIEAIVHNYILEHPEIIPQAIEALQTKMATSAIIRNKAALFNDPDSVSIGNPKGDVTVVEFFDYTCGYCKMMAPFFKRLVAADKGVRVIFKEWPVRGEIAEVASKAALASKAQGLQKYLAFHDALYAVPGQLSEASIFDAATLAKLDVARLKKDMQSAEVSAIIDRNHQLGQALELRGTPALIINNRLIPGALAYEELVKQVNSARAAAKKG</sequence>
<dbReference type="InterPro" id="IPR041205">
    <property type="entry name" value="ScsC_N"/>
</dbReference>
<dbReference type="PANTHER" id="PTHR13887:SF14">
    <property type="entry name" value="DISULFIDE BOND FORMATION PROTEIN D"/>
    <property type="match status" value="1"/>
</dbReference>
<keyword evidence="2" id="KW-0560">Oxidoreductase</keyword>
<keyword evidence="4" id="KW-0676">Redox-active center</keyword>
<dbReference type="InterPro" id="IPR036249">
    <property type="entry name" value="Thioredoxin-like_sf"/>
</dbReference>
<evidence type="ECO:0000256" key="2">
    <source>
        <dbReference type="ARBA" id="ARBA00023002"/>
    </source>
</evidence>
<dbReference type="RefSeq" id="WP_274943238.1">
    <property type="nucleotide sequence ID" value="NZ_JANWOI010000002.1"/>
</dbReference>
<evidence type="ECO:0000313" key="7">
    <source>
        <dbReference type="Proteomes" id="UP001141619"/>
    </source>
</evidence>
<dbReference type="InterPro" id="IPR017937">
    <property type="entry name" value="Thioredoxin_CS"/>
</dbReference>
<dbReference type="Pfam" id="PF01323">
    <property type="entry name" value="DSBA"/>
    <property type="match status" value="1"/>
</dbReference>